<reference evidence="1 2" key="1">
    <citation type="submission" date="2020-10" db="EMBL/GenBank/DDBJ databases">
        <title>Connecting structure to function with the recovery of over 1000 high-quality activated sludge metagenome-assembled genomes encoding full-length rRNA genes using long-read sequencing.</title>
        <authorList>
            <person name="Singleton C.M."/>
            <person name="Petriglieri F."/>
            <person name="Kristensen J.M."/>
            <person name="Kirkegaard R.H."/>
            <person name="Michaelsen T.Y."/>
            <person name="Andersen M.H."/>
            <person name="Karst S.M."/>
            <person name="Dueholm M.S."/>
            <person name="Nielsen P.H."/>
            <person name="Albertsen M."/>
        </authorList>
    </citation>
    <scope>NUCLEOTIDE SEQUENCE [LARGE SCALE GENOMIC DNA]</scope>
    <source>
        <strain evidence="1">EsbW_18-Q3-R4-48_BATAC.285</strain>
    </source>
</reference>
<name>A0A935PYY8_9PROT</name>
<accession>A0A935PYY8</accession>
<sequence>MKRQELIVMAPAMVATVRNGDEFHRKNVWSRMVQCRERAQRFTPARARAELHRLVNDLLGAN</sequence>
<evidence type="ECO:0000313" key="2">
    <source>
        <dbReference type="Proteomes" id="UP000697998"/>
    </source>
</evidence>
<proteinExistence type="predicted"/>
<organism evidence="1 2">
    <name type="scientific">Candidatus Accumulibacter proximus</name>
    <dbReference type="NCBI Taxonomy" id="2954385"/>
    <lineage>
        <taxon>Bacteria</taxon>
        <taxon>Pseudomonadati</taxon>
        <taxon>Pseudomonadota</taxon>
        <taxon>Betaproteobacteria</taxon>
        <taxon>Candidatus Accumulibacter</taxon>
    </lineage>
</organism>
<evidence type="ECO:0000313" key="1">
    <source>
        <dbReference type="EMBL" id="MBK7674666.1"/>
    </source>
</evidence>
<dbReference type="EMBL" id="JADJMH010000005">
    <property type="protein sequence ID" value="MBK7674666.1"/>
    <property type="molecule type" value="Genomic_DNA"/>
</dbReference>
<dbReference type="AlphaFoldDB" id="A0A935PYY8"/>
<comment type="caution">
    <text evidence="1">The sequence shown here is derived from an EMBL/GenBank/DDBJ whole genome shotgun (WGS) entry which is preliminary data.</text>
</comment>
<dbReference type="Proteomes" id="UP000697998">
    <property type="component" value="Unassembled WGS sequence"/>
</dbReference>
<gene>
    <name evidence="1" type="ORF">IPJ27_07775</name>
</gene>
<protein>
    <submittedName>
        <fullName evidence="1">Uncharacterized protein</fullName>
    </submittedName>
</protein>